<sequence length="164" mass="17906">MHKQAGLEEDVVMEEAEVNVPSVAALFAASSPPLLNNQQYPAIDTTRDTPPPAPAPERHRRPRRGFNMSKVRRSARLAAAPRLPMMQKAQRNLCRKLGMLNDDHLQPVEAALQDFVATFDGPLPQHVIAALTSLFNLDNDNAEKIDQALAGLIGEGVAELQDAV</sequence>
<name>A0A9W8CFA8_9POAL</name>
<gene>
    <name evidence="2" type="ORF">BS78_K330500</name>
</gene>
<organism evidence="2 3">
    <name type="scientific">Paspalum vaginatum</name>
    <name type="common">seashore paspalum</name>
    <dbReference type="NCBI Taxonomy" id="158149"/>
    <lineage>
        <taxon>Eukaryota</taxon>
        <taxon>Viridiplantae</taxon>
        <taxon>Streptophyta</taxon>
        <taxon>Embryophyta</taxon>
        <taxon>Tracheophyta</taxon>
        <taxon>Spermatophyta</taxon>
        <taxon>Magnoliopsida</taxon>
        <taxon>Liliopsida</taxon>
        <taxon>Poales</taxon>
        <taxon>Poaceae</taxon>
        <taxon>PACMAD clade</taxon>
        <taxon>Panicoideae</taxon>
        <taxon>Andropogonodae</taxon>
        <taxon>Paspaleae</taxon>
        <taxon>Paspalinae</taxon>
        <taxon>Paspalum</taxon>
    </lineage>
</organism>
<proteinExistence type="predicted"/>
<feature type="compositionally biased region" description="Basic residues" evidence="1">
    <location>
        <begin position="58"/>
        <end position="68"/>
    </location>
</feature>
<evidence type="ECO:0000256" key="1">
    <source>
        <dbReference type="SAM" id="MobiDB-lite"/>
    </source>
</evidence>
<evidence type="ECO:0000313" key="3">
    <source>
        <dbReference type="Proteomes" id="UP001164776"/>
    </source>
</evidence>
<keyword evidence="3" id="KW-1185">Reference proteome</keyword>
<comment type="caution">
    <text evidence="2">The sequence shown here is derived from an EMBL/GenBank/DDBJ whole genome shotgun (WGS) entry which is preliminary data.</text>
</comment>
<reference evidence="2 3" key="1">
    <citation type="submission" date="2022-10" db="EMBL/GenBank/DDBJ databases">
        <title>WGS assembly of Paspalum vaginatum 540-79.</title>
        <authorList>
            <person name="Sun G."/>
            <person name="Wase N."/>
            <person name="Shu S."/>
            <person name="Jenkins J."/>
            <person name="Zhou B."/>
            <person name="Torres-Rodriguez J."/>
            <person name="Chen C."/>
            <person name="Sandor L."/>
            <person name="Plott C."/>
            <person name="Yoshinga Y."/>
            <person name="Daum C."/>
            <person name="Qi P."/>
            <person name="Barry K."/>
            <person name="Lipzen A."/>
            <person name="Berry L."/>
            <person name="Pedersen C."/>
            <person name="Gottilla T."/>
            <person name="Foltz A."/>
            <person name="Yu H."/>
            <person name="O'Malley R."/>
            <person name="Zhang C."/>
            <person name="Devos K."/>
            <person name="Sigmon B."/>
            <person name="Yu B."/>
            <person name="Obata T."/>
            <person name="Schmutz J."/>
            <person name="Schnable J."/>
        </authorList>
    </citation>
    <scope>NUCLEOTIDE SEQUENCE [LARGE SCALE GENOMIC DNA]</scope>
    <source>
        <strain evidence="3">cv. 540-79</strain>
    </source>
</reference>
<protein>
    <submittedName>
        <fullName evidence="2">Uncharacterized protein</fullName>
    </submittedName>
</protein>
<dbReference type="AlphaFoldDB" id="A0A9W8CFA8"/>
<dbReference type="Proteomes" id="UP001164776">
    <property type="component" value="Unassembled WGS sequence"/>
</dbReference>
<dbReference type="OrthoDB" id="695794at2759"/>
<evidence type="ECO:0000313" key="2">
    <source>
        <dbReference type="EMBL" id="KAJ1256703.1"/>
    </source>
</evidence>
<dbReference type="EMBL" id="MU629489">
    <property type="protein sequence ID" value="KAJ1256703.1"/>
    <property type="molecule type" value="Genomic_DNA"/>
</dbReference>
<feature type="region of interest" description="Disordered" evidence="1">
    <location>
        <begin position="40"/>
        <end position="68"/>
    </location>
</feature>
<accession>A0A9W8CFA8</accession>